<comment type="caution">
    <text evidence="2">The sequence shown here is derived from an EMBL/GenBank/DDBJ whole genome shotgun (WGS) entry which is preliminary data.</text>
</comment>
<proteinExistence type="predicted"/>
<dbReference type="STRING" id="139825.A0A401GS08"/>
<feature type="compositionally biased region" description="Basic and acidic residues" evidence="1">
    <location>
        <begin position="36"/>
        <end position="49"/>
    </location>
</feature>
<sequence>MPLSSDVSSRVLGRLARRHRCPSRGRFSSSTAPKPENTESRNDRPETLHSNHANASTSSLTDPVAESSGPPPPLFPSRSELFANLFGKAGADPFSLASNEASTSSASSAVPGSTLVHSSDVPESSPKTREIPPHDLDAALHELSLSSRLLERITLEDTSNINESNVRQSLDFLKQIQHMNAPRQPVEASRRYRLPWYKRRVGGVISNSDQIVLTDLTPPTRTRPISTLKHGLNRVLFNSGVTWLQDPRSSVYNFHPKLKKIPKVDTFAFDRLTGFVTSSKDEDLWQLAKKEGCTFVGSTSSLTGVLSHIYFLLSDDKLVDLHNLTSAFRREPRTFTPGQRMPVSVVLRYRDGVYSVDSDVSHLDVMKESILSKLGIMMEKVFTTSWDRVQNLLDRPPTEDMNVVPEKEAYRYAKCGKFVMRAQLDCHHSSLPGTGVFDIKTRAAMPIRLDVWNYQDHVDYRIKSVHGPVESFEKEYYDLIRSAFLKYSFQARIGNMDGVFVAFHNTDQIFGFQYIPLEEMDMRLYGDSKAGPRVFTRCIGLMQAIFSEITTYLQEQDVRCTFETREFGKFMNVWIEPLEWLHGEDKPILQLDIKLWNYVGTEQVSGVKAVDSVDQEWHVSYSIAKSSLGADRILANRQAAYNRQLHMYRFGLNINDVVEHGDGVTEETFEKAAQARAAVFQTAARAKVGAARRAERASASFKEPSAQDLAGILSAIMPRSENPAEREPS</sequence>
<dbReference type="InterPro" id="IPR013943">
    <property type="entry name" value="Pet127"/>
</dbReference>
<dbReference type="Proteomes" id="UP000287166">
    <property type="component" value="Unassembled WGS sequence"/>
</dbReference>
<protein>
    <submittedName>
        <fullName evidence="2">Pet127-domain-containing protein</fullName>
    </submittedName>
</protein>
<name>A0A401GS08_9APHY</name>
<dbReference type="GO" id="GO:0005740">
    <property type="term" value="C:mitochondrial envelope"/>
    <property type="evidence" value="ECO:0007669"/>
    <property type="project" value="TreeGrafter"/>
</dbReference>
<dbReference type="Pfam" id="PF08634">
    <property type="entry name" value="Pet127"/>
    <property type="match status" value="1"/>
</dbReference>
<evidence type="ECO:0000313" key="2">
    <source>
        <dbReference type="EMBL" id="GBE84993.1"/>
    </source>
</evidence>
<dbReference type="OrthoDB" id="10249045at2759"/>
<feature type="compositionally biased region" description="Polar residues" evidence="1">
    <location>
        <begin position="50"/>
        <end position="61"/>
    </location>
</feature>
<dbReference type="PANTHER" id="PTHR31014:SF0">
    <property type="entry name" value="MITOCHONDRIAL TRANSLATION SYSTEM COMPONENT PET127-RELATED"/>
    <property type="match status" value="1"/>
</dbReference>
<feature type="compositionally biased region" description="Low complexity" evidence="1">
    <location>
        <begin position="104"/>
        <end position="113"/>
    </location>
</feature>
<dbReference type="EMBL" id="BFAD01000007">
    <property type="protein sequence ID" value="GBE84993.1"/>
    <property type="molecule type" value="Genomic_DNA"/>
</dbReference>
<evidence type="ECO:0000256" key="1">
    <source>
        <dbReference type="SAM" id="MobiDB-lite"/>
    </source>
</evidence>
<organism evidence="2 3">
    <name type="scientific">Sparassis crispa</name>
    <dbReference type="NCBI Taxonomy" id="139825"/>
    <lineage>
        <taxon>Eukaryota</taxon>
        <taxon>Fungi</taxon>
        <taxon>Dikarya</taxon>
        <taxon>Basidiomycota</taxon>
        <taxon>Agaricomycotina</taxon>
        <taxon>Agaricomycetes</taxon>
        <taxon>Polyporales</taxon>
        <taxon>Sparassidaceae</taxon>
        <taxon>Sparassis</taxon>
    </lineage>
</organism>
<feature type="region of interest" description="Disordered" evidence="1">
    <location>
        <begin position="104"/>
        <end position="133"/>
    </location>
</feature>
<dbReference type="GeneID" id="38781910"/>
<dbReference type="PANTHER" id="PTHR31014">
    <property type="entry name" value="MITOCHONDRIAL TRANSLATION SYSTEM COMPONENT PET127-RELATED"/>
    <property type="match status" value="1"/>
</dbReference>
<reference evidence="2 3" key="1">
    <citation type="journal article" date="2018" name="Sci. Rep.">
        <title>Genome sequence of the cauliflower mushroom Sparassis crispa (Hanabiratake) and its association with beneficial usage.</title>
        <authorList>
            <person name="Kiyama R."/>
            <person name="Furutani Y."/>
            <person name="Kawaguchi K."/>
            <person name="Nakanishi T."/>
        </authorList>
    </citation>
    <scope>NUCLEOTIDE SEQUENCE [LARGE SCALE GENOMIC DNA]</scope>
</reference>
<evidence type="ECO:0000313" key="3">
    <source>
        <dbReference type="Proteomes" id="UP000287166"/>
    </source>
</evidence>
<dbReference type="RefSeq" id="XP_027615906.1">
    <property type="nucleotide sequence ID" value="XM_027760105.1"/>
</dbReference>
<dbReference type="InParanoid" id="A0A401GS08"/>
<dbReference type="GO" id="GO:0000964">
    <property type="term" value="P:mitochondrial RNA 5'-end processing"/>
    <property type="evidence" value="ECO:0007669"/>
    <property type="project" value="TreeGrafter"/>
</dbReference>
<feature type="region of interest" description="Disordered" evidence="1">
    <location>
        <begin position="1"/>
        <end position="76"/>
    </location>
</feature>
<keyword evidence="3" id="KW-1185">Reference proteome</keyword>
<gene>
    <name evidence="2" type="ORF">SCP_0701780</name>
</gene>
<accession>A0A401GS08</accession>
<dbReference type="AlphaFoldDB" id="A0A401GS08"/>